<dbReference type="InterPro" id="IPR000602">
    <property type="entry name" value="Glyco_hydro_38_N"/>
</dbReference>
<dbReference type="SUPFAM" id="SSF88713">
    <property type="entry name" value="Glycoside hydrolase/deacetylase"/>
    <property type="match status" value="1"/>
</dbReference>
<dbReference type="Gene3D" id="2.60.40.1180">
    <property type="entry name" value="Golgi alpha-mannosidase II"/>
    <property type="match status" value="1"/>
</dbReference>
<dbReference type="GO" id="GO:0009313">
    <property type="term" value="P:oligosaccharide catabolic process"/>
    <property type="evidence" value="ECO:0007669"/>
    <property type="project" value="TreeGrafter"/>
</dbReference>
<dbReference type="InterPro" id="IPR011013">
    <property type="entry name" value="Gal_mutarotase_sf_dom"/>
</dbReference>
<dbReference type="GO" id="GO:0030246">
    <property type="term" value="F:carbohydrate binding"/>
    <property type="evidence" value="ECO:0007669"/>
    <property type="project" value="InterPro"/>
</dbReference>
<dbReference type="Pfam" id="PF07748">
    <property type="entry name" value="Glyco_hydro_38C"/>
    <property type="match status" value="1"/>
</dbReference>
<dbReference type="InterPro" id="IPR011682">
    <property type="entry name" value="Glyco_hydro_38_C"/>
</dbReference>
<dbReference type="AlphaFoldDB" id="A0A0F9WIR4"/>
<dbReference type="EMBL" id="LAZR01000154">
    <property type="protein sequence ID" value="KKN85846.1"/>
    <property type="molecule type" value="Genomic_DNA"/>
</dbReference>
<dbReference type="InterPro" id="IPR041147">
    <property type="entry name" value="GH38_C"/>
</dbReference>
<evidence type="ECO:0000259" key="3">
    <source>
        <dbReference type="Pfam" id="PF17677"/>
    </source>
</evidence>
<dbReference type="PANTHER" id="PTHR46017:SF1">
    <property type="entry name" value="ALPHA-MANNOSIDASE 2C1"/>
    <property type="match status" value="1"/>
</dbReference>
<dbReference type="GO" id="GO:0006013">
    <property type="term" value="P:mannose metabolic process"/>
    <property type="evidence" value="ECO:0007669"/>
    <property type="project" value="InterPro"/>
</dbReference>
<dbReference type="CDD" id="cd10791">
    <property type="entry name" value="GH38N_AMII_like_1"/>
    <property type="match status" value="1"/>
</dbReference>
<feature type="domain" description="Glycoside hydrolase family 38 N-terminal" evidence="1">
    <location>
        <begin position="101"/>
        <end position="381"/>
    </location>
</feature>
<dbReference type="InterPro" id="IPR013780">
    <property type="entry name" value="Glyco_hydro_b"/>
</dbReference>
<feature type="domain" description="Glycosyl hydrolase family 38 C-terminal" evidence="2">
    <location>
        <begin position="643"/>
        <end position="805"/>
    </location>
</feature>
<protein>
    <recommendedName>
        <fullName evidence="5">Glycoside hydrolase family 38 N-terminal domain-containing protein</fullName>
    </recommendedName>
</protein>
<organism evidence="4">
    <name type="scientific">marine sediment metagenome</name>
    <dbReference type="NCBI Taxonomy" id="412755"/>
    <lineage>
        <taxon>unclassified sequences</taxon>
        <taxon>metagenomes</taxon>
        <taxon>ecological metagenomes</taxon>
    </lineage>
</organism>
<evidence type="ECO:0000259" key="2">
    <source>
        <dbReference type="Pfam" id="PF07748"/>
    </source>
</evidence>
<evidence type="ECO:0008006" key="5">
    <source>
        <dbReference type="Google" id="ProtNLM"/>
    </source>
</evidence>
<dbReference type="Gene3D" id="3.20.110.10">
    <property type="entry name" value="Glycoside hydrolase 38, N terminal domain"/>
    <property type="match status" value="1"/>
</dbReference>
<evidence type="ECO:0000313" key="4">
    <source>
        <dbReference type="EMBL" id="KKN85846.1"/>
    </source>
</evidence>
<dbReference type="Pfam" id="PF17677">
    <property type="entry name" value="Glyco_hydro38C2"/>
    <property type="match status" value="1"/>
</dbReference>
<sequence>MPQVIKAVDPTIFLKDSGGAMQRLVTVTLELGAAANCTLIAKGPGIDQRIDLGKVPPGESVHDCMLPDSRQSGTLGMALECDGSAAHQLETPWTPARHWRVSFIQFSHHDWGYTSLPSDTVRQHASGLDDVLTYCQRTEDWPKEHRFHYMCEQAWSVVPWLESRPRSVIDQFIHYVGKGQIEVPALWGNQTSELCGHEELARLMYPSFKLKRDYGVQVVSALHNDIPGFSWGLISAMANAGVKYFSMGVPSWYFEDGRPCWDQERFLSLEAPGPFLWEGPDGQRLYSFYMLHGMRNAVDPWFTPYESLAAQLGEFERRGYGYDNIPLMVNGGLGDNCPPSMHYAEMARSWSRQWAYPELVNATLAESMQAVHEEADGRLPVFRGEFPSTDYTACSTCTPKETAVNRNAHNLLMTAEKFATVSGLSAEYEFPRAVIDEAYRNTLNFDLHCWGMGDCGGLSMDASWDEKRGAATRAAALADDIAVKAINHIAQKIDYPQDSLYVTVFNPLAWRRSDIVRLPFTSWSPATGLPYASDPDSKVQMAQVLGREPTGADFDMPTKRFDLIDETTGAKVPYQLSRVTDRLDPRPWSAERLSLHRKWPRAGYDLVFLASDVPSLGYKTYRIVMSTEDRPAAAPETFDGTVETDLFLLKLDPATGSVTSLVDKRTGRELVDDDADHGFGALISRGAGTGHENDCHVDEAVLLDAGPVFTTVRIKGRTEGVPEFARDIVLYHQTDRIDVSARLLRNSEPNLELYFAFPFKAESPEFHFEASGSVVEPLVDQLPGSNTDYYAIQNWAHLADGECGVVWTPIDNHMAEFGGLWPGCVSSAHHGLRGPNYGHAYRQPGEMKTGHIYSLIMYSNYQTNFINVQPSEFMCRYSFRPVSGDWRAEEVRRHGWATTNPLLGVWMRGPQPGELPQQNTFASTDASNVILLTIKPAEDGCGHIVRLIETTGQAGDVTVSLPHLQFSSVIQTNLVEEDLAPAECGDGTFTFRAEPFRYHTIRLLGSE</sequence>
<name>A0A0F9WIR4_9ZZZZ</name>
<dbReference type="InterPro" id="IPR027291">
    <property type="entry name" value="Glyco_hydro_38_N_sf"/>
</dbReference>
<reference evidence="4" key="1">
    <citation type="journal article" date="2015" name="Nature">
        <title>Complex archaea that bridge the gap between prokaryotes and eukaryotes.</title>
        <authorList>
            <person name="Spang A."/>
            <person name="Saw J.H."/>
            <person name="Jorgensen S.L."/>
            <person name="Zaremba-Niedzwiedzka K."/>
            <person name="Martijn J."/>
            <person name="Lind A.E."/>
            <person name="van Eijk R."/>
            <person name="Schleper C."/>
            <person name="Guy L."/>
            <person name="Ettema T.J."/>
        </authorList>
    </citation>
    <scope>NUCLEOTIDE SEQUENCE</scope>
</reference>
<gene>
    <name evidence="4" type="ORF">LCGC14_0274640</name>
</gene>
<comment type="caution">
    <text evidence="4">The sequence shown here is derived from an EMBL/GenBank/DDBJ whole genome shotgun (WGS) entry which is preliminary data.</text>
</comment>
<accession>A0A0F9WIR4</accession>
<dbReference type="SUPFAM" id="SSF74650">
    <property type="entry name" value="Galactose mutarotase-like"/>
    <property type="match status" value="1"/>
</dbReference>
<dbReference type="Pfam" id="PF01074">
    <property type="entry name" value="Glyco_hydro_38N"/>
    <property type="match status" value="1"/>
</dbReference>
<dbReference type="PANTHER" id="PTHR46017">
    <property type="entry name" value="ALPHA-MANNOSIDASE 2C1"/>
    <property type="match status" value="1"/>
</dbReference>
<dbReference type="Gene3D" id="2.70.98.30">
    <property type="entry name" value="Golgi alpha-mannosidase II, domain 4"/>
    <property type="match status" value="1"/>
</dbReference>
<dbReference type="InterPro" id="IPR011330">
    <property type="entry name" value="Glyco_hydro/deAcase_b/a-brl"/>
</dbReference>
<dbReference type="GO" id="GO:0004559">
    <property type="term" value="F:alpha-mannosidase activity"/>
    <property type="evidence" value="ECO:0007669"/>
    <property type="project" value="InterPro"/>
</dbReference>
<evidence type="ECO:0000259" key="1">
    <source>
        <dbReference type="Pfam" id="PF01074"/>
    </source>
</evidence>
<feature type="domain" description="Glycosyl hydrolases family 38 C-terminal" evidence="3">
    <location>
        <begin position="928"/>
        <end position="993"/>
    </location>
</feature>
<proteinExistence type="predicted"/>